<reference evidence="1" key="1">
    <citation type="submission" date="2022-07" db="EMBL/GenBank/DDBJ databases">
        <title>Phylogenomic reconstructions and comparative analyses of Kickxellomycotina fungi.</title>
        <authorList>
            <person name="Reynolds N.K."/>
            <person name="Stajich J.E."/>
            <person name="Barry K."/>
            <person name="Grigoriev I.V."/>
            <person name="Crous P."/>
            <person name="Smith M.E."/>
        </authorList>
    </citation>
    <scope>NUCLEOTIDE SEQUENCE</scope>
    <source>
        <strain evidence="1">CBS 109366</strain>
    </source>
</reference>
<evidence type="ECO:0000313" key="2">
    <source>
        <dbReference type="Proteomes" id="UP001140234"/>
    </source>
</evidence>
<evidence type="ECO:0000313" key="1">
    <source>
        <dbReference type="EMBL" id="KAJ2761606.1"/>
    </source>
</evidence>
<feature type="non-terminal residue" evidence="1">
    <location>
        <position position="1"/>
    </location>
</feature>
<dbReference type="EMBL" id="JANBUJ010003180">
    <property type="protein sequence ID" value="KAJ2761606.1"/>
    <property type="molecule type" value="Genomic_DNA"/>
</dbReference>
<dbReference type="Proteomes" id="UP001140234">
    <property type="component" value="Unassembled WGS sequence"/>
</dbReference>
<keyword evidence="2" id="KW-1185">Reference proteome</keyword>
<gene>
    <name evidence="1" type="ORF">IWQ57_006003</name>
</gene>
<feature type="non-terminal residue" evidence="1">
    <location>
        <position position="313"/>
    </location>
</feature>
<comment type="caution">
    <text evidence="1">The sequence shown here is derived from an EMBL/GenBank/DDBJ whole genome shotgun (WGS) entry which is preliminary data.</text>
</comment>
<proteinExistence type="predicted"/>
<organism evidence="1 2">
    <name type="scientific">Coemansia nantahalensis</name>
    <dbReference type="NCBI Taxonomy" id="2789366"/>
    <lineage>
        <taxon>Eukaryota</taxon>
        <taxon>Fungi</taxon>
        <taxon>Fungi incertae sedis</taxon>
        <taxon>Zoopagomycota</taxon>
        <taxon>Kickxellomycotina</taxon>
        <taxon>Kickxellomycetes</taxon>
        <taxon>Kickxellales</taxon>
        <taxon>Kickxellaceae</taxon>
        <taxon>Coemansia</taxon>
    </lineage>
</organism>
<protein>
    <submittedName>
        <fullName evidence="1">Uncharacterized protein</fullName>
    </submittedName>
</protein>
<sequence>VVGSGLAGLTTAHLLQKSGCEVDLFERESSIGMDVGSLTVDGVRVDVPFRVTTPDYYPYLCGLYAYLGIKFAPADYSLGFADGLGETVWSYTNTQAGGMYLPVPDDLRRGARLAVTRDWLRLVFASVKTMRVPAALRPGGRLSHVTIGQYLARAQYDAVFVDRVFLPFISSMLTCSLRAAAAYPATTILHFVAKVVCGGRVRKARDGVREVCERLTQGIARTHLGTSIDRIELPAEGSGGPVLLATSDGKEHRFDEVVLATPADTAARLLRAAQGPAGRRAGKGAAGPPGELIDALQSVPYENTTVVTHRDPA</sequence>
<accession>A0ACC1JL28</accession>
<name>A0ACC1JL28_9FUNG</name>